<dbReference type="RefSeq" id="XP_007785072.1">
    <property type="nucleotide sequence ID" value="XM_007786882.1"/>
</dbReference>
<comment type="subcellular location">
    <subcellularLocation>
        <location evidence="1 6">Nucleus</location>
    </subcellularLocation>
</comment>
<dbReference type="GO" id="GO:0003887">
    <property type="term" value="F:DNA-directed DNA polymerase activity"/>
    <property type="evidence" value="ECO:0007669"/>
    <property type="project" value="EnsemblFungi"/>
</dbReference>
<evidence type="ECO:0000256" key="3">
    <source>
        <dbReference type="ARBA" id="ARBA00018596"/>
    </source>
</evidence>
<keyword evidence="5 6" id="KW-0539">Nucleus</keyword>
<dbReference type="OrthoDB" id="336885at2759"/>
<comment type="function">
    <text evidence="6">Accessory subunit of the DNA polymerase alpha complex (also known as the alpha DNA polymerase-primase complex) which plays an essential role in the initiation of DNA synthesis.</text>
</comment>
<keyword evidence="11" id="KW-1185">Reference proteome</keyword>
<proteinExistence type="inferred from homology"/>
<name>R7Z6E1_CONA1</name>
<dbReference type="InterPro" id="IPR016722">
    <property type="entry name" value="DNA_pol_alpha_bsu"/>
</dbReference>
<gene>
    <name evidence="10" type="ORF">W97_09018</name>
</gene>
<evidence type="ECO:0000256" key="2">
    <source>
        <dbReference type="ARBA" id="ARBA00007299"/>
    </source>
</evidence>
<dbReference type="FunFam" id="3.60.21.60:FF:000008">
    <property type="entry name" value="DNA polymerase alpha subunit B"/>
    <property type="match status" value="1"/>
</dbReference>
<comment type="similarity">
    <text evidence="2 6">Belongs to the DNA polymerase alpha subunit B family.</text>
</comment>
<dbReference type="STRING" id="1168221.R7Z6E1"/>
<evidence type="ECO:0000256" key="7">
    <source>
        <dbReference type="SAM" id="MobiDB-lite"/>
    </source>
</evidence>
<dbReference type="Pfam" id="PF22062">
    <property type="entry name" value="OB_DPOA2"/>
    <property type="match status" value="1"/>
</dbReference>
<evidence type="ECO:0000256" key="1">
    <source>
        <dbReference type="ARBA" id="ARBA00004123"/>
    </source>
</evidence>
<dbReference type="Gene3D" id="3.60.21.60">
    <property type="match status" value="2"/>
</dbReference>
<dbReference type="GeneID" id="19906329"/>
<feature type="domain" description="DNA polymerase alpha subunit B OB" evidence="9">
    <location>
        <begin position="225"/>
        <end position="329"/>
    </location>
</feature>
<dbReference type="Pfam" id="PF04042">
    <property type="entry name" value="DNA_pol_E_B"/>
    <property type="match status" value="1"/>
</dbReference>
<dbReference type="InterPro" id="IPR054300">
    <property type="entry name" value="OB_DPOA2"/>
</dbReference>
<protein>
    <recommendedName>
        <fullName evidence="3 6">DNA polymerase alpha subunit B</fullName>
    </recommendedName>
</protein>
<dbReference type="GO" id="GO:0006270">
    <property type="term" value="P:DNA replication initiation"/>
    <property type="evidence" value="ECO:0007669"/>
    <property type="project" value="EnsemblFungi"/>
</dbReference>
<evidence type="ECO:0000256" key="5">
    <source>
        <dbReference type="ARBA" id="ARBA00023242"/>
    </source>
</evidence>
<dbReference type="HOGENOM" id="CLU_014923_1_0_1"/>
<evidence type="ECO:0000259" key="8">
    <source>
        <dbReference type="Pfam" id="PF04042"/>
    </source>
</evidence>
<organism evidence="10 11">
    <name type="scientific">Coniosporium apollinis (strain CBS 100218)</name>
    <name type="common">Rock-inhabiting black yeast</name>
    <dbReference type="NCBI Taxonomy" id="1168221"/>
    <lineage>
        <taxon>Eukaryota</taxon>
        <taxon>Fungi</taxon>
        <taxon>Dikarya</taxon>
        <taxon>Ascomycota</taxon>
        <taxon>Pezizomycotina</taxon>
        <taxon>Dothideomycetes</taxon>
        <taxon>Dothideomycetes incertae sedis</taxon>
        <taxon>Coniosporium</taxon>
    </lineage>
</organism>
<dbReference type="InterPro" id="IPR007185">
    <property type="entry name" value="DNA_pol_a/d/e_bsu"/>
</dbReference>
<reference evidence="11" key="1">
    <citation type="submission" date="2012-06" db="EMBL/GenBank/DDBJ databases">
        <title>The genome sequence of Coniosporium apollinis CBS 100218.</title>
        <authorList>
            <consortium name="The Broad Institute Genome Sequencing Platform"/>
            <person name="Cuomo C."/>
            <person name="Gorbushina A."/>
            <person name="Noack S."/>
            <person name="Walker B."/>
            <person name="Young S.K."/>
            <person name="Zeng Q."/>
            <person name="Gargeya S."/>
            <person name="Fitzgerald M."/>
            <person name="Haas B."/>
            <person name="Abouelleil A."/>
            <person name="Alvarado L."/>
            <person name="Arachchi H.M."/>
            <person name="Berlin A.M."/>
            <person name="Chapman S.B."/>
            <person name="Goldberg J."/>
            <person name="Griggs A."/>
            <person name="Gujja S."/>
            <person name="Hansen M."/>
            <person name="Howarth C."/>
            <person name="Imamovic A."/>
            <person name="Larimer J."/>
            <person name="McCowan C."/>
            <person name="Montmayeur A."/>
            <person name="Murphy C."/>
            <person name="Neiman D."/>
            <person name="Pearson M."/>
            <person name="Priest M."/>
            <person name="Roberts A."/>
            <person name="Saif S."/>
            <person name="Shea T."/>
            <person name="Sisk P."/>
            <person name="Sykes S."/>
            <person name="Wortman J."/>
            <person name="Nusbaum C."/>
            <person name="Birren B."/>
        </authorList>
    </citation>
    <scope>NUCLEOTIDE SEQUENCE [LARGE SCALE GENOMIC DNA]</scope>
    <source>
        <strain evidence="11">CBS 100218</strain>
    </source>
</reference>
<dbReference type="GO" id="GO:0016233">
    <property type="term" value="P:telomere capping"/>
    <property type="evidence" value="ECO:0007669"/>
    <property type="project" value="EnsemblFungi"/>
</dbReference>
<evidence type="ECO:0000256" key="6">
    <source>
        <dbReference type="PIRNR" id="PIRNR018300"/>
    </source>
</evidence>
<feature type="region of interest" description="Disordered" evidence="7">
    <location>
        <begin position="72"/>
        <end position="102"/>
    </location>
</feature>
<evidence type="ECO:0000259" key="9">
    <source>
        <dbReference type="Pfam" id="PF22062"/>
    </source>
</evidence>
<sequence>MAETTEELNEFFAAPSSELRPEVLGELQSILRLYSISPQDLFYKWESYSLKMGAEDTRLDLKTARNFKKDIQDTLERESRGKAHTRGQEKRGVGATPRAAGSSDVFGMLDNLIPNTPASRAVNGSAAKRKSNFETPLAKASKKDIRSSPGGHQTPDTVKAADAAPVTSFADRANAGQTIETLNAHIELPPPSLNGPTEPRIKFKANTELTKFAYKTSAMKLSEASEILDDRIDGFLSLVQLHHQLEDTAFGNPAAQSTSEIIAVGRIASDTAEGRLNAASLVLETSRRTGAGLRVPLKVEQLPSYEFFPGKIVALRGSNANGDYFTVSEELSIPLLPPAASFPAELDAYNARLAPTTSAADDDEAAASTFPRPLTVLIASGPYTPATTLDFSALTALLSTAASTKPDALILYGPFLDAEHPAVISGVLDLPASFPIQPDQATLTDVFRYHISLPLSQLLQSSPSTNIILVPGVRDAVARHAAFPQNKLDRKELGLPRGVQCVTNPVTLSLNESVWGFSSLDVLDMVRREEVVGGAAKAENLFVRAVRGVVAQRSYCPVFPPTAREDGEDGEEGKWLPMGAMLDTSYLKLAEWLNVRPDVLVLPSVLTPFAKVVESVLTINPGTLSKKRGPGTYARVTVLPAAVSDEEREKGEVLGHKMFERCRVDIVRI</sequence>
<dbReference type="eggNOG" id="KOG1625">
    <property type="taxonomic scope" value="Eukaryota"/>
</dbReference>
<dbReference type="PANTHER" id="PTHR23061:SF12">
    <property type="entry name" value="DNA POLYMERASE ALPHA SUBUNIT B"/>
    <property type="match status" value="1"/>
</dbReference>
<dbReference type="AlphaFoldDB" id="R7Z6E1"/>
<accession>R7Z6E1</accession>
<keyword evidence="4 6" id="KW-0235">DNA replication</keyword>
<feature type="domain" description="DNA polymerase alpha/delta/epsilon subunit B" evidence="8">
    <location>
        <begin position="376"/>
        <end position="611"/>
    </location>
</feature>
<dbReference type="GO" id="GO:0005635">
    <property type="term" value="C:nuclear envelope"/>
    <property type="evidence" value="ECO:0007669"/>
    <property type="project" value="EnsemblFungi"/>
</dbReference>
<evidence type="ECO:0000313" key="10">
    <source>
        <dbReference type="EMBL" id="EON69755.1"/>
    </source>
</evidence>
<evidence type="ECO:0000256" key="4">
    <source>
        <dbReference type="ARBA" id="ARBA00022705"/>
    </source>
</evidence>
<dbReference type="PIRSF" id="PIRSF018300">
    <property type="entry name" value="DNA_pol_alph_2"/>
    <property type="match status" value="1"/>
</dbReference>
<dbReference type="EMBL" id="JH767626">
    <property type="protein sequence ID" value="EON69755.1"/>
    <property type="molecule type" value="Genomic_DNA"/>
</dbReference>
<evidence type="ECO:0000313" key="11">
    <source>
        <dbReference type="Proteomes" id="UP000016924"/>
    </source>
</evidence>
<feature type="region of interest" description="Disordered" evidence="7">
    <location>
        <begin position="117"/>
        <end position="159"/>
    </location>
</feature>
<feature type="compositionally biased region" description="Basic and acidic residues" evidence="7">
    <location>
        <begin position="72"/>
        <end position="92"/>
    </location>
</feature>
<dbReference type="PANTHER" id="PTHR23061">
    <property type="entry name" value="DNA POLYMERASE 2 ALPHA 70 KDA SUBUNIT"/>
    <property type="match status" value="1"/>
</dbReference>
<dbReference type="OMA" id="PFLDIEH"/>
<dbReference type="GO" id="GO:0005658">
    <property type="term" value="C:alpha DNA polymerase:primase complex"/>
    <property type="evidence" value="ECO:0007669"/>
    <property type="project" value="EnsemblFungi"/>
</dbReference>
<dbReference type="GO" id="GO:0003677">
    <property type="term" value="F:DNA binding"/>
    <property type="evidence" value="ECO:0007669"/>
    <property type="project" value="InterPro"/>
</dbReference>
<dbReference type="Proteomes" id="UP000016924">
    <property type="component" value="Unassembled WGS sequence"/>
</dbReference>